<sequence>MRTAGSIQLLAAVLLAARATTMAFIDDAPRRQAAGLARYRTTDHARRFRLGEPRSFRDAIAVLSSQSTSEGQNFYNDFDDDDGRSRGAAASSSPLGDNYNDDDDADFLASLRRRRELLRNSSRELLGRWTSGSASSRVGFTVNESFYEGGGGTGGGMASFDWVRRVSIGSYPRVACGSASGGVFVADVESGKLLGSAPRAHWPSSSSSSSSSFSSSSDGSDDEDEDLLAKDEDLIRLLYGDYDGGGVLAVALTCGAGTDDLIASAGREGGIKLHRWIRRLQSSSRMTGEGIDELELLGSIRMGGDGNDDAVVTCLRFDSLGRRLYAGGGDGRLTILTFEKEDDIVGGMRKMQIPSWMSSSLYSRRSKKGKASPQSWSASPILSLDYSEALGMLATAHANGDVRVYSLDANDERFDDSVALPLLGVWNPFADTNDACHARSVAFVSCGGEREGDNDDGNDDYPSWSIVAGGGNGRLWMQEIHPSHYVHGTTTASQTSTAKKTKNPNDNENRQRMISTPSTTPQLFRENSMQQVKPSHRGPVLSMTSRPGGILISAGHDGMLRVSCLSKPVPRALYGLGGYKVWIGSICVDDEGKRLLSDGRDDVVVVHDFSKDDEG</sequence>
<dbReference type="InterPro" id="IPR050505">
    <property type="entry name" value="WDR55/POC1"/>
</dbReference>
<name>A0ABD3RQN6_9STRA</name>
<evidence type="ECO:0000256" key="2">
    <source>
        <dbReference type="ARBA" id="ARBA00022737"/>
    </source>
</evidence>
<evidence type="ECO:0000256" key="4">
    <source>
        <dbReference type="SAM" id="SignalP"/>
    </source>
</evidence>
<dbReference type="InterPro" id="IPR001680">
    <property type="entry name" value="WD40_rpt"/>
</dbReference>
<dbReference type="PANTHER" id="PTHR44019">
    <property type="entry name" value="WD REPEAT-CONTAINING PROTEIN 55"/>
    <property type="match status" value="1"/>
</dbReference>
<accession>A0ABD3RQN6</accession>
<feature type="region of interest" description="Disordered" evidence="3">
    <location>
        <begin position="488"/>
        <end position="516"/>
    </location>
</feature>
<dbReference type="SMART" id="SM00320">
    <property type="entry name" value="WD40"/>
    <property type="match status" value="6"/>
</dbReference>
<feature type="signal peptide" evidence="4">
    <location>
        <begin position="1"/>
        <end position="23"/>
    </location>
</feature>
<organism evidence="5 6">
    <name type="scientific">Cyclostephanos tholiformis</name>
    <dbReference type="NCBI Taxonomy" id="382380"/>
    <lineage>
        <taxon>Eukaryota</taxon>
        <taxon>Sar</taxon>
        <taxon>Stramenopiles</taxon>
        <taxon>Ochrophyta</taxon>
        <taxon>Bacillariophyta</taxon>
        <taxon>Coscinodiscophyceae</taxon>
        <taxon>Thalassiosirophycidae</taxon>
        <taxon>Stephanodiscales</taxon>
        <taxon>Stephanodiscaceae</taxon>
        <taxon>Cyclostephanos</taxon>
    </lineage>
</organism>
<protein>
    <submittedName>
        <fullName evidence="5">Uncharacterized protein</fullName>
    </submittedName>
</protein>
<dbReference type="Gene3D" id="2.130.10.10">
    <property type="entry name" value="YVTN repeat-like/Quinoprotein amine dehydrogenase"/>
    <property type="match status" value="2"/>
</dbReference>
<gene>
    <name evidence="5" type="ORF">ACHAXA_002798</name>
</gene>
<keyword evidence="2" id="KW-0677">Repeat</keyword>
<feature type="compositionally biased region" description="Low complexity" evidence="3">
    <location>
        <begin position="204"/>
        <end position="218"/>
    </location>
</feature>
<evidence type="ECO:0000256" key="3">
    <source>
        <dbReference type="SAM" id="MobiDB-lite"/>
    </source>
</evidence>
<evidence type="ECO:0000256" key="1">
    <source>
        <dbReference type="ARBA" id="ARBA00022574"/>
    </source>
</evidence>
<dbReference type="InterPro" id="IPR015943">
    <property type="entry name" value="WD40/YVTN_repeat-like_dom_sf"/>
</dbReference>
<keyword evidence="6" id="KW-1185">Reference proteome</keyword>
<dbReference type="InterPro" id="IPR036322">
    <property type="entry name" value="WD40_repeat_dom_sf"/>
</dbReference>
<reference evidence="5 6" key="1">
    <citation type="submission" date="2024-10" db="EMBL/GenBank/DDBJ databases">
        <title>Updated reference genomes for cyclostephanoid diatoms.</title>
        <authorList>
            <person name="Roberts W.R."/>
            <person name="Alverson A.J."/>
        </authorList>
    </citation>
    <scope>NUCLEOTIDE SEQUENCE [LARGE SCALE GENOMIC DNA]</scope>
    <source>
        <strain evidence="5 6">AJA228-03</strain>
    </source>
</reference>
<dbReference type="SUPFAM" id="SSF50978">
    <property type="entry name" value="WD40 repeat-like"/>
    <property type="match status" value="1"/>
</dbReference>
<evidence type="ECO:0000313" key="5">
    <source>
        <dbReference type="EMBL" id="KAL3815262.1"/>
    </source>
</evidence>
<dbReference type="PANTHER" id="PTHR44019:SF8">
    <property type="entry name" value="POC1 CENTRIOLAR PROTEIN HOMOLOG"/>
    <property type="match status" value="1"/>
</dbReference>
<proteinExistence type="predicted"/>
<keyword evidence="4" id="KW-0732">Signal</keyword>
<dbReference type="AlphaFoldDB" id="A0ABD3RQN6"/>
<feature type="region of interest" description="Disordered" evidence="3">
    <location>
        <begin position="71"/>
        <end position="98"/>
    </location>
</feature>
<feature type="chain" id="PRO_5044862003" evidence="4">
    <location>
        <begin position="24"/>
        <end position="615"/>
    </location>
</feature>
<feature type="region of interest" description="Disordered" evidence="3">
    <location>
        <begin position="197"/>
        <end position="225"/>
    </location>
</feature>
<feature type="compositionally biased region" description="Low complexity" evidence="3">
    <location>
        <begin position="489"/>
        <end position="498"/>
    </location>
</feature>
<keyword evidence="1" id="KW-0853">WD repeat</keyword>
<dbReference type="Proteomes" id="UP001530377">
    <property type="component" value="Unassembled WGS sequence"/>
</dbReference>
<evidence type="ECO:0000313" key="6">
    <source>
        <dbReference type="Proteomes" id="UP001530377"/>
    </source>
</evidence>
<dbReference type="EMBL" id="JALLPB020000209">
    <property type="protein sequence ID" value="KAL3815262.1"/>
    <property type="molecule type" value="Genomic_DNA"/>
</dbReference>
<comment type="caution">
    <text evidence="5">The sequence shown here is derived from an EMBL/GenBank/DDBJ whole genome shotgun (WGS) entry which is preliminary data.</text>
</comment>